<keyword evidence="1" id="KW-0472">Membrane</keyword>
<reference evidence="2" key="1">
    <citation type="submission" date="2021-02" db="EMBL/GenBank/DDBJ databases">
        <authorList>
            <person name="Nowell W R."/>
        </authorList>
    </citation>
    <scope>NUCLEOTIDE SEQUENCE</scope>
</reference>
<evidence type="ECO:0000256" key="1">
    <source>
        <dbReference type="SAM" id="Phobius"/>
    </source>
</evidence>
<sequence>MNILSQALVINDILMRSWRCVVGGSWPRMLLVPSDGDEDADVIVVVVVVVGAAVIIVVEFFKFAICSERAFSCCLNSLSRLLRVPTLAAASANVMIPNTAMIPSIMNWSMFGEAAMVVNRYFYSSTVFLRDTYSLLEVNVSNRYINLYSRDTDDGIK</sequence>
<keyword evidence="1" id="KW-1133">Transmembrane helix</keyword>
<dbReference type="Proteomes" id="UP000663852">
    <property type="component" value="Unassembled WGS sequence"/>
</dbReference>
<keyword evidence="1" id="KW-0812">Transmembrane</keyword>
<gene>
    <name evidence="2" type="ORF">EDS130_LOCUS35403</name>
</gene>
<name>A0A815K872_ADIRI</name>
<evidence type="ECO:0000313" key="2">
    <source>
        <dbReference type="EMBL" id="CAF1389804.1"/>
    </source>
</evidence>
<protein>
    <submittedName>
        <fullName evidence="2">Uncharacterized protein</fullName>
    </submittedName>
</protein>
<proteinExistence type="predicted"/>
<accession>A0A815K872</accession>
<comment type="caution">
    <text evidence="2">The sequence shown here is derived from an EMBL/GenBank/DDBJ whole genome shotgun (WGS) entry which is preliminary data.</text>
</comment>
<feature type="transmembrane region" description="Helical" evidence="1">
    <location>
        <begin position="42"/>
        <end position="61"/>
    </location>
</feature>
<evidence type="ECO:0000313" key="3">
    <source>
        <dbReference type="Proteomes" id="UP000663852"/>
    </source>
</evidence>
<dbReference type="EMBL" id="CAJNOJ010000310">
    <property type="protein sequence ID" value="CAF1389804.1"/>
    <property type="molecule type" value="Genomic_DNA"/>
</dbReference>
<dbReference type="AlphaFoldDB" id="A0A815K872"/>
<organism evidence="2 3">
    <name type="scientific">Adineta ricciae</name>
    <name type="common">Rotifer</name>
    <dbReference type="NCBI Taxonomy" id="249248"/>
    <lineage>
        <taxon>Eukaryota</taxon>
        <taxon>Metazoa</taxon>
        <taxon>Spiralia</taxon>
        <taxon>Gnathifera</taxon>
        <taxon>Rotifera</taxon>
        <taxon>Eurotatoria</taxon>
        <taxon>Bdelloidea</taxon>
        <taxon>Adinetida</taxon>
        <taxon>Adinetidae</taxon>
        <taxon>Adineta</taxon>
    </lineage>
</organism>